<evidence type="ECO:0000256" key="6">
    <source>
        <dbReference type="SAM" id="Coils"/>
    </source>
</evidence>
<keyword evidence="4" id="KW-0804">Transcription</keyword>
<name>A0AAJ7CC55_CEPCN</name>
<feature type="region of interest" description="Disordered" evidence="7">
    <location>
        <begin position="1"/>
        <end position="59"/>
    </location>
</feature>
<dbReference type="Proteomes" id="UP000694920">
    <property type="component" value="Unplaced"/>
</dbReference>
<dbReference type="KEGG" id="ccin:107273437"/>
<evidence type="ECO:0000313" key="8">
    <source>
        <dbReference type="Proteomes" id="UP000694920"/>
    </source>
</evidence>
<dbReference type="InterPro" id="IPR013907">
    <property type="entry name" value="Sds3"/>
</dbReference>
<dbReference type="RefSeq" id="XP_015607111.1">
    <property type="nucleotide sequence ID" value="XM_015751625.2"/>
</dbReference>
<protein>
    <submittedName>
        <fullName evidence="9">Sin3 histone deacetylase corepressor complex component SDS3 isoform X1</fullName>
    </submittedName>
</protein>
<comment type="subcellular location">
    <subcellularLocation>
        <location evidence="1">Nucleus</location>
    </subcellularLocation>
</comment>
<gene>
    <name evidence="9" type="primary">LOC107273437</name>
</gene>
<dbReference type="SMART" id="SM01401">
    <property type="entry name" value="Sds3"/>
    <property type="match status" value="1"/>
</dbReference>
<evidence type="ECO:0000256" key="4">
    <source>
        <dbReference type="ARBA" id="ARBA00023163"/>
    </source>
</evidence>
<evidence type="ECO:0000313" key="9">
    <source>
        <dbReference type="RefSeq" id="XP_015607111.1"/>
    </source>
</evidence>
<evidence type="ECO:0000256" key="2">
    <source>
        <dbReference type="ARBA" id="ARBA00022491"/>
    </source>
</evidence>
<feature type="region of interest" description="Disordered" evidence="7">
    <location>
        <begin position="176"/>
        <end position="197"/>
    </location>
</feature>
<dbReference type="Pfam" id="PF08598">
    <property type="entry name" value="Sds3"/>
    <property type="match status" value="1"/>
</dbReference>
<keyword evidence="2" id="KW-0678">Repressor</keyword>
<sequence length="327" mass="38341">MSYQGSPFSAPYGQDDYEMDDDNDEYLEEDREVDDQDESDEDTEEASETDMGKSEEYTEIKEQVYQDKLASLKKQLQQLKDGTHPEYNRKLKRLEVQYKERLRLNIIYRDYLTDWVERDYILEKKAAVKEFEEKKIDLKENLLTDMEEKRKMIESDRHTMELTGDSMEVKPVMTRKLRRRPNDPVPEKVEKRRKPPPAQVNYLLDEKEIDSDLKAISRGKVLTTMRKSAVVPPYSAVNLPTQHIPPPLDVPLVETRIEDGKLLYERRWFHRGQSVYVEGKDLPRFAANISAIGTEAIWVKKVSDGSKVRIYTSQLCRGKISIKRRAS</sequence>
<keyword evidence="8" id="KW-1185">Reference proteome</keyword>
<evidence type="ECO:0000256" key="7">
    <source>
        <dbReference type="SAM" id="MobiDB-lite"/>
    </source>
</evidence>
<proteinExistence type="predicted"/>
<feature type="compositionally biased region" description="Basic and acidic residues" evidence="7">
    <location>
        <begin position="50"/>
        <end position="59"/>
    </location>
</feature>
<evidence type="ECO:0000256" key="5">
    <source>
        <dbReference type="ARBA" id="ARBA00023242"/>
    </source>
</evidence>
<reference evidence="9" key="1">
    <citation type="submission" date="2025-08" db="UniProtKB">
        <authorList>
            <consortium name="RefSeq"/>
        </authorList>
    </citation>
    <scope>IDENTIFICATION</scope>
</reference>
<keyword evidence="3" id="KW-0805">Transcription regulation</keyword>
<dbReference type="PANTHER" id="PTHR21964">
    <property type="entry name" value="BREAST CANCER METASTASIS-SUPPRESSOR 1"/>
    <property type="match status" value="1"/>
</dbReference>
<evidence type="ECO:0000256" key="3">
    <source>
        <dbReference type="ARBA" id="ARBA00023015"/>
    </source>
</evidence>
<accession>A0AAJ7CC55</accession>
<keyword evidence="5" id="KW-0539">Nucleus</keyword>
<evidence type="ECO:0000256" key="1">
    <source>
        <dbReference type="ARBA" id="ARBA00004123"/>
    </source>
</evidence>
<organism evidence="8 9">
    <name type="scientific">Cephus cinctus</name>
    <name type="common">Wheat stem sawfly</name>
    <dbReference type="NCBI Taxonomy" id="211228"/>
    <lineage>
        <taxon>Eukaryota</taxon>
        <taxon>Metazoa</taxon>
        <taxon>Ecdysozoa</taxon>
        <taxon>Arthropoda</taxon>
        <taxon>Hexapoda</taxon>
        <taxon>Insecta</taxon>
        <taxon>Pterygota</taxon>
        <taxon>Neoptera</taxon>
        <taxon>Endopterygota</taxon>
        <taxon>Hymenoptera</taxon>
        <taxon>Cephoidea</taxon>
        <taxon>Cephidae</taxon>
        <taxon>Cephus</taxon>
    </lineage>
</organism>
<dbReference type="GO" id="GO:0005654">
    <property type="term" value="C:nucleoplasm"/>
    <property type="evidence" value="ECO:0007669"/>
    <property type="project" value="UniProtKB-ARBA"/>
</dbReference>
<feature type="coiled-coil region" evidence="6">
    <location>
        <begin position="121"/>
        <end position="156"/>
    </location>
</feature>
<dbReference type="GO" id="GO:0010468">
    <property type="term" value="P:regulation of gene expression"/>
    <property type="evidence" value="ECO:0007669"/>
    <property type="project" value="UniProtKB-ARBA"/>
</dbReference>
<keyword evidence="6" id="KW-0175">Coiled coil</keyword>
<feature type="compositionally biased region" description="Acidic residues" evidence="7">
    <location>
        <begin position="15"/>
        <end position="48"/>
    </location>
</feature>
<dbReference type="GeneID" id="107273437"/>
<dbReference type="AlphaFoldDB" id="A0AAJ7CC55"/>
<feature type="compositionally biased region" description="Basic and acidic residues" evidence="7">
    <location>
        <begin position="180"/>
        <end position="190"/>
    </location>
</feature>